<dbReference type="PANTHER" id="PTHR46484">
    <property type="entry name" value="SI:CH211-171H4.5-RELATED"/>
    <property type="match status" value="1"/>
</dbReference>
<organism evidence="2 3">
    <name type="scientific">Xiphophorus couchianus</name>
    <name type="common">Monterrey platyfish</name>
    <dbReference type="NCBI Taxonomy" id="32473"/>
    <lineage>
        <taxon>Eukaryota</taxon>
        <taxon>Metazoa</taxon>
        <taxon>Chordata</taxon>
        <taxon>Craniata</taxon>
        <taxon>Vertebrata</taxon>
        <taxon>Euteleostomi</taxon>
        <taxon>Actinopterygii</taxon>
        <taxon>Neopterygii</taxon>
        <taxon>Teleostei</taxon>
        <taxon>Neoteleostei</taxon>
        <taxon>Acanthomorphata</taxon>
        <taxon>Ovalentaria</taxon>
        <taxon>Atherinomorphae</taxon>
        <taxon>Cyprinodontiformes</taxon>
        <taxon>Poeciliidae</taxon>
        <taxon>Poeciliinae</taxon>
        <taxon>Xiphophorus</taxon>
    </lineage>
</organism>
<dbReference type="GeneTree" id="ENSGT01150000286924"/>
<evidence type="ECO:0000313" key="3">
    <source>
        <dbReference type="Proteomes" id="UP000261380"/>
    </source>
</evidence>
<dbReference type="InterPro" id="IPR036179">
    <property type="entry name" value="Ig-like_dom_sf"/>
</dbReference>
<reference evidence="2" key="2">
    <citation type="submission" date="2025-09" db="UniProtKB">
        <authorList>
            <consortium name="Ensembl"/>
        </authorList>
    </citation>
    <scope>IDENTIFICATION</scope>
</reference>
<dbReference type="SUPFAM" id="SSF48726">
    <property type="entry name" value="Immunoglobulin"/>
    <property type="match status" value="2"/>
</dbReference>
<feature type="domain" description="Ig-like" evidence="1">
    <location>
        <begin position="201"/>
        <end position="292"/>
    </location>
</feature>
<protein>
    <recommendedName>
        <fullName evidence="1">Ig-like domain-containing protein</fullName>
    </recommendedName>
</protein>
<dbReference type="Gene3D" id="2.60.40.10">
    <property type="entry name" value="Immunoglobulins"/>
    <property type="match status" value="3"/>
</dbReference>
<reference evidence="2" key="1">
    <citation type="submission" date="2025-08" db="UniProtKB">
        <authorList>
            <consortium name="Ensembl"/>
        </authorList>
    </citation>
    <scope>IDENTIFICATION</scope>
</reference>
<sequence>MPTNIKGLLNSCLVIPCSFDYNEYPPKRADRVVWYQYVSRGYPLVCDKWHPKDVIDIFREKTKVHPSTDKKSCTLEIEGVNWNHDKQKLYPWVDPEKVGKSTHRFYDRTVTIEVVQPEPPQIMIYGERKVGKSVTVQCSAKHTCSIHKPTLSLNITMKDKEVTNIQLPDYTSQTTLRGTLDLERDFQVIECTALHQGGKTAKISETLTAQLTEGVAKSVICSVSYKCKKNTPTIEWNFSDMQYLQKNKKISSNMYTTESNLTFIGSLEDNGKPLTCTARFVAGETSNSSLLQIK</sequence>
<dbReference type="InterPro" id="IPR013783">
    <property type="entry name" value="Ig-like_fold"/>
</dbReference>
<dbReference type="Ensembl" id="ENSXCOT00000005422.1">
    <property type="protein sequence ID" value="ENSXCOP00000005361.1"/>
    <property type="gene ID" value="ENSXCOG00000004194.1"/>
</dbReference>
<proteinExistence type="predicted"/>
<dbReference type="AlphaFoldDB" id="A0A3B5L6B2"/>
<accession>A0A3B5L6B2</accession>
<name>A0A3B5L6B2_9TELE</name>
<evidence type="ECO:0000259" key="1">
    <source>
        <dbReference type="PROSITE" id="PS50835"/>
    </source>
</evidence>
<dbReference type="InterPro" id="IPR007110">
    <property type="entry name" value="Ig-like_dom"/>
</dbReference>
<dbReference type="PANTHER" id="PTHR46484:SF1">
    <property type="entry name" value="SCHWANN CELL MYELIN PROTEIN-RELATED"/>
    <property type="match status" value="1"/>
</dbReference>
<dbReference type="STRING" id="32473.ENSXCOP00000005361"/>
<dbReference type="PROSITE" id="PS50835">
    <property type="entry name" value="IG_LIKE"/>
    <property type="match status" value="1"/>
</dbReference>
<keyword evidence="3" id="KW-1185">Reference proteome</keyword>
<dbReference type="Proteomes" id="UP000261380">
    <property type="component" value="Unplaced"/>
</dbReference>
<evidence type="ECO:0000313" key="2">
    <source>
        <dbReference type="Ensembl" id="ENSXCOP00000005361.1"/>
    </source>
</evidence>